<feature type="compositionally biased region" description="Basic and acidic residues" evidence="1">
    <location>
        <begin position="64"/>
        <end position="81"/>
    </location>
</feature>
<evidence type="ECO:0000313" key="3">
    <source>
        <dbReference type="Proteomes" id="UP001177140"/>
    </source>
</evidence>
<evidence type="ECO:0000313" key="2">
    <source>
        <dbReference type="EMBL" id="MCL7033398.1"/>
    </source>
</evidence>
<comment type="caution">
    <text evidence="2">The sequence shown here is derived from an EMBL/GenBank/DDBJ whole genome shotgun (WGS) entry which is preliminary data.</text>
</comment>
<dbReference type="EMBL" id="JAJJMA010134092">
    <property type="protein sequence ID" value="MCL7033398.1"/>
    <property type="molecule type" value="Genomic_DNA"/>
</dbReference>
<name>A0AA41SFB6_PAPNU</name>
<feature type="compositionally biased region" description="Acidic residues" evidence="1">
    <location>
        <begin position="31"/>
        <end position="41"/>
    </location>
</feature>
<proteinExistence type="predicted"/>
<reference evidence="2" key="1">
    <citation type="submission" date="2022-03" db="EMBL/GenBank/DDBJ databases">
        <title>A functionally conserved STORR gene fusion in Papaver species that diverged 16.8 million years ago.</title>
        <authorList>
            <person name="Catania T."/>
        </authorList>
    </citation>
    <scope>NUCLEOTIDE SEQUENCE</scope>
    <source>
        <strain evidence="2">S-191538</strain>
    </source>
</reference>
<feature type="region of interest" description="Disordered" evidence="1">
    <location>
        <begin position="31"/>
        <end position="129"/>
    </location>
</feature>
<keyword evidence="3" id="KW-1185">Reference proteome</keyword>
<dbReference type="AlphaFoldDB" id="A0AA41SFB6"/>
<feature type="compositionally biased region" description="Basic and acidic residues" evidence="1">
    <location>
        <begin position="120"/>
        <end position="129"/>
    </location>
</feature>
<dbReference type="Proteomes" id="UP001177140">
    <property type="component" value="Unassembled WGS sequence"/>
</dbReference>
<sequence>MEFCEMVKMYGNIDRNVRDESAVFCGEWEDGWYDTDDDEKQESEVSGTSMDSQLISHGGGKIDTGIKDDDSAEKSSEKHMSVGDVEPIEEDKLAANKATNGDASEEGMSTEMKKNKEKRKSQEDGVKLEQNDCIGIAIEVMKKNKSVSISDV</sequence>
<evidence type="ECO:0000256" key="1">
    <source>
        <dbReference type="SAM" id="MobiDB-lite"/>
    </source>
</evidence>
<accession>A0AA41SFB6</accession>
<organism evidence="2 3">
    <name type="scientific">Papaver nudicaule</name>
    <name type="common">Iceland poppy</name>
    <dbReference type="NCBI Taxonomy" id="74823"/>
    <lineage>
        <taxon>Eukaryota</taxon>
        <taxon>Viridiplantae</taxon>
        <taxon>Streptophyta</taxon>
        <taxon>Embryophyta</taxon>
        <taxon>Tracheophyta</taxon>
        <taxon>Spermatophyta</taxon>
        <taxon>Magnoliopsida</taxon>
        <taxon>Ranunculales</taxon>
        <taxon>Papaveraceae</taxon>
        <taxon>Papaveroideae</taxon>
        <taxon>Papaver</taxon>
    </lineage>
</organism>
<protein>
    <submittedName>
        <fullName evidence="2">Uncharacterized protein</fullName>
    </submittedName>
</protein>
<feature type="compositionally biased region" description="Polar residues" evidence="1">
    <location>
        <begin position="44"/>
        <end position="55"/>
    </location>
</feature>
<gene>
    <name evidence="2" type="ORF">MKW94_002674</name>
</gene>